<keyword evidence="5" id="KW-0547">Nucleotide-binding</keyword>
<evidence type="ECO:0000256" key="5">
    <source>
        <dbReference type="ARBA" id="ARBA00022741"/>
    </source>
</evidence>
<dbReference type="CDD" id="cd16917">
    <property type="entry name" value="HATPase_UhpB-NarQ-NarX-like"/>
    <property type="match status" value="1"/>
</dbReference>
<dbReference type="PANTHER" id="PTHR24421">
    <property type="entry name" value="NITRATE/NITRITE SENSOR PROTEIN NARX-RELATED"/>
    <property type="match status" value="1"/>
</dbReference>
<keyword evidence="8" id="KW-0902">Two-component regulatory system</keyword>
<feature type="domain" description="Histidine kinase/HSP90-like ATPase" evidence="10">
    <location>
        <begin position="355"/>
        <end position="436"/>
    </location>
</feature>
<evidence type="ECO:0000259" key="12">
    <source>
        <dbReference type="Pfam" id="PF13796"/>
    </source>
</evidence>
<gene>
    <name evidence="13" type="ORF">C7V51_12750</name>
</gene>
<dbReference type="Pfam" id="PF02518">
    <property type="entry name" value="HATPase_c"/>
    <property type="match status" value="1"/>
</dbReference>
<dbReference type="Gene3D" id="1.20.5.1930">
    <property type="match status" value="1"/>
</dbReference>
<dbReference type="Pfam" id="PF13796">
    <property type="entry name" value="Sensor"/>
    <property type="match status" value="1"/>
</dbReference>
<dbReference type="KEGG" id="ria:C7V51_12750"/>
<keyword evidence="6 13" id="KW-0418">Kinase</keyword>
<dbReference type="GO" id="GO:0000155">
    <property type="term" value="F:phosphorelay sensor kinase activity"/>
    <property type="evidence" value="ECO:0007669"/>
    <property type="project" value="InterPro"/>
</dbReference>
<feature type="domain" description="Putative sensor" evidence="12">
    <location>
        <begin position="47"/>
        <end position="215"/>
    </location>
</feature>
<feature type="domain" description="Signal transduction histidine kinase subgroup 3 dimerisation and phosphoacceptor" evidence="11">
    <location>
        <begin position="243"/>
        <end position="316"/>
    </location>
</feature>
<evidence type="ECO:0000256" key="2">
    <source>
        <dbReference type="ARBA" id="ARBA00012438"/>
    </source>
</evidence>
<keyword evidence="7" id="KW-0067">ATP-binding</keyword>
<evidence type="ECO:0000313" key="14">
    <source>
        <dbReference type="Proteomes" id="UP000283946"/>
    </source>
</evidence>
<evidence type="ECO:0000313" key="13">
    <source>
        <dbReference type="EMBL" id="AZZ56645.1"/>
    </source>
</evidence>
<evidence type="ECO:0000256" key="4">
    <source>
        <dbReference type="ARBA" id="ARBA00022679"/>
    </source>
</evidence>
<dbReference type="AlphaFoldDB" id="A0AAD1AGK5"/>
<evidence type="ECO:0000259" key="10">
    <source>
        <dbReference type="Pfam" id="PF02518"/>
    </source>
</evidence>
<dbReference type="InterPro" id="IPR003594">
    <property type="entry name" value="HATPase_dom"/>
</dbReference>
<evidence type="ECO:0000259" key="11">
    <source>
        <dbReference type="Pfam" id="PF07730"/>
    </source>
</evidence>
<evidence type="ECO:0000256" key="6">
    <source>
        <dbReference type="ARBA" id="ARBA00022777"/>
    </source>
</evidence>
<evidence type="ECO:0000256" key="1">
    <source>
        <dbReference type="ARBA" id="ARBA00000085"/>
    </source>
</evidence>
<keyword evidence="9" id="KW-0812">Transmembrane</keyword>
<keyword evidence="3" id="KW-0597">Phosphoprotein</keyword>
<dbReference type="EMBL" id="CP028130">
    <property type="protein sequence ID" value="AZZ56645.1"/>
    <property type="molecule type" value="Genomic_DNA"/>
</dbReference>
<dbReference type="Gene3D" id="3.30.565.10">
    <property type="entry name" value="Histidine kinase-like ATPase, C-terminal domain"/>
    <property type="match status" value="1"/>
</dbReference>
<dbReference type="Proteomes" id="UP000283946">
    <property type="component" value="Chromosome"/>
</dbReference>
<keyword evidence="9" id="KW-0472">Membrane</keyword>
<dbReference type="InterPro" id="IPR036890">
    <property type="entry name" value="HATPase_C_sf"/>
</dbReference>
<evidence type="ECO:0000256" key="8">
    <source>
        <dbReference type="ARBA" id="ARBA00023012"/>
    </source>
</evidence>
<dbReference type="Pfam" id="PF07730">
    <property type="entry name" value="HisKA_3"/>
    <property type="match status" value="1"/>
</dbReference>
<feature type="transmembrane region" description="Helical" evidence="9">
    <location>
        <begin position="182"/>
        <end position="205"/>
    </location>
</feature>
<dbReference type="EC" id="2.7.13.3" evidence="2"/>
<evidence type="ECO:0000256" key="7">
    <source>
        <dbReference type="ARBA" id="ARBA00022840"/>
    </source>
</evidence>
<sequence>MPSTAPPSPAQESRGTAANGWRALLRPGFLFSSWPWRALPYALSSVAIMAIVLPLVIVTVLIVPVWAVPFAALERRRARLVGQPRLPSGHAPIPREQWYRWLPIRYVEAATWRDTAYVMIAIVFGILHATVLGFNVVIVGTIAFIPSTLEHYYRHDNGYYSEHPPTLPLPGHTFNLTDPSTLVLALVVVVLIELVTVYLGTLLALGQGALVRVLLSARPEELEAQVRDLTSSRATLVTSFDAERHSIERNLHDGVQQRLVSAALLVGTAELDVDDLTATDAETTRLRATLAAAHDAVEGALVDLRNTVRGIHPAVLTDHGLVAAVRELAARLPIPVDLRATATARLDPGVEACAYFVASEALTNVVRHASATTVDIGIQVVDGRLTLTVEDDGTGGADASRGSGLAGLQQRAAIVGGRLEVSSPAGGPTRLVLTVPD</sequence>
<name>A0AAD1AGK5_9MICO</name>
<dbReference type="RefSeq" id="WP_104265843.1">
    <property type="nucleotide sequence ID" value="NZ_CP028130.1"/>
</dbReference>
<organism evidence="13 14">
    <name type="scientific">Rathayibacter iranicus</name>
    <dbReference type="NCBI Taxonomy" id="59737"/>
    <lineage>
        <taxon>Bacteria</taxon>
        <taxon>Bacillati</taxon>
        <taxon>Actinomycetota</taxon>
        <taxon>Actinomycetes</taxon>
        <taxon>Micrococcales</taxon>
        <taxon>Microbacteriaceae</taxon>
        <taxon>Rathayibacter</taxon>
    </lineage>
</organism>
<reference evidence="13 14" key="1">
    <citation type="submission" date="2018-03" db="EMBL/GenBank/DDBJ databases">
        <title>Bacteriophage NCPPB3778 and a type I-E CRISPR drive the evolution of the US Biological Select Agent, Rathayibacter toxicus.</title>
        <authorList>
            <person name="Davis E.W.II."/>
            <person name="Tabima J.F."/>
            <person name="Weisberg A.J."/>
            <person name="Dantas Lopes L."/>
            <person name="Wiseman M.S."/>
            <person name="Wiseman M.S."/>
            <person name="Pupko T."/>
            <person name="Belcher M.S."/>
            <person name="Sechler A.J."/>
            <person name="Tancos M.A."/>
            <person name="Schroeder B.K."/>
            <person name="Murray T.D."/>
            <person name="Luster D.G."/>
            <person name="Schneider W.L."/>
            <person name="Rogers E."/>
            <person name="Andreote F.D."/>
            <person name="Grunwald N.J."/>
            <person name="Putnam M.L."/>
            <person name="Chang J.H."/>
        </authorList>
    </citation>
    <scope>NUCLEOTIDE SEQUENCE [LARGE SCALE GENOMIC DNA]</scope>
    <source>
        <strain evidence="13 14">NCCPB 2253</strain>
    </source>
</reference>
<evidence type="ECO:0000256" key="9">
    <source>
        <dbReference type="SAM" id="Phobius"/>
    </source>
</evidence>
<proteinExistence type="predicted"/>
<dbReference type="PANTHER" id="PTHR24421:SF10">
    <property type="entry name" value="NITRATE_NITRITE SENSOR PROTEIN NARQ"/>
    <property type="match status" value="1"/>
</dbReference>
<dbReference type="InterPro" id="IPR025828">
    <property type="entry name" value="Put_sensor_dom"/>
</dbReference>
<dbReference type="GO" id="GO:0016020">
    <property type="term" value="C:membrane"/>
    <property type="evidence" value="ECO:0007669"/>
    <property type="project" value="InterPro"/>
</dbReference>
<comment type="catalytic activity">
    <reaction evidence="1">
        <text>ATP + protein L-histidine = ADP + protein N-phospho-L-histidine.</text>
        <dbReference type="EC" id="2.7.13.3"/>
    </reaction>
</comment>
<dbReference type="SUPFAM" id="SSF55874">
    <property type="entry name" value="ATPase domain of HSP90 chaperone/DNA topoisomerase II/histidine kinase"/>
    <property type="match status" value="1"/>
</dbReference>
<dbReference type="InterPro" id="IPR011712">
    <property type="entry name" value="Sig_transdc_His_kin_sub3_dim/P"/>
</dbReference>
<accession>A0AAD1AGK5</accession>
<dbReference type="GO" id="GO:0046983">
    <property type="term" value="F:protein dimerization activity"/>
    <property type="evidence" value="ECO:0007669"/>
    <property type="project" value="InterPro"/>
</dbReference>
<dbReference type="InterPro" id="IPR050482">
    <property type="entry name" value="Sensor_HK_TwoCompSys"/>
</dbReference>
<protein>
    <recommendedName>
        <fullName evidence="2">histidine kinase</fullName>
        <ecNumber evidence="2">2.7.13.3</ecNumber>
    </recommendedName>
</protein>
<keyword evidence="4" id="KW-0808">Transferase</keyword>
<feature type="transmembrane region" description="Helical" evidence="9">
    <location>
        <begin position="115"/>
        <end position="145"/>
    </location>
</feature>
<evidence type="ECO:0000256" key="3">
    <source>
        <dbReference type="ARBA" id="ARBA00022553"/>
    </source>
</evidence>
<dbReference type="GO" id="GO:0005524">
    <property type="term" value="F:ATP binding"/>
    <property type="evidence" value="ECO:0007669"/>
    <property type="project" value="UniProtKB-KW"/>
</dbReference>
<feature type="transmembrane region" description="Helical" evidence="9">
    <location>
        <begin position="41"/>
        <end position="68"/>
    </location>
</feature>
<keyword evidence="9" id="KW-1133">Transmembrane helix</keyword>